<evidence type="ECO:0000313" key="1">
    <source>
        <dbReference type="EMBL" id="QNX10371.1"/>
    </source>
</evidence>
<gene>
    <name evidence="1" type="ORF">IC795_11115</name>
</gene>
<dbReference type="SUPFAM" id="SSF52540">
    <property type="entry name" value="P-loop containing nucleoside triphosphate hydrolases"/>
    <property type="match status" value="1"/>
</dbReference>
<name>A0A7H2Q5I8_9GAMM</name>
<accession>A0A7H2Q5I8</accession>
<dbReference type="Proteomes" id="UP000516745">
    <property type="component" value="Chromosome"/>
</dbReference>
<organism evidence="1 2">
    <name type="scientific">Acinetobacter seifertii</name>
    <dbReference type="NCBI Taxonomy" id="1530123"/>
    <lineage>
        <taxon>Bacteria</taxon>
        <taxon>Pseudomonadati</taxon>
        <taxon>Pseudomonadota</taxon>
        <taxon>Gammaproteobacteria</taxon>
        <taxon>Moraxellales</taxon>
        <taxon>Moraxellaceae</taxon>
        <taxon>Acinetobacter</taxon>
        <taxon>Acinetobacter calcoaceticus/baumannii complex</taxon>
    </lineage>
</organism>
<protein>
    <recommendedName>
        <fullName evidence="3">ATP-binding protein</fullName>
    </recommendedName>
</protein>
<sequence length="1704" mass="195443">MILDLKKQSNPFSTGGGGVNFETRIQASFAIALLTQSCVPCLSQTMRAKELRFQNKYDGSNTDDFVLIASDKSNNVSKLYAQIKHEITISESLGSDAKSSTFSEVINSAWKDFKSGAFDKNNDSIALITGPIPKLDIVNTLPVLEWAKYSSSASDFIKKSTTQGFTSESKLKKLKILRIQLEHANGGEITDEELWEFLRVFYLVSFDLDAKHSVVANLLCSLIQCYSDESPTLVLSKIITCVQDFNQNAGTLTLENTPEEVKALFKVESTVNFEDDFVKFQERARHIYHGISNTIQGFHINRDKDLAKISEAFNESNFVFVTGVRGAGKSGIVKDFISSKGKDIPIFYLRAEDLDRSHLNDVFSSIGMKSTLSQIEGYFSLLPKKILVIESIEKVLELDHQDAFIDLLQFIRQQVGWTIIATGRDYAFQQLSFNFLQPNEIKFSNVNIQGFSEEQIQQICEHIPQLKALISNDALVDILRIPFFIEIAVRAIGNGAQFQTGDTENDFRKTVWSSVIAKDQDRKSGMPIKRRKTFIEIATQRAKKMVFGISTDPFDPEVISKLEEDNLIYRDQTNSTISLPHDVLEDWALEEFIEDQYKKNLDNLGEFLDVIGSEPAISRAFRLWLYQRLKFDESNYEFVENILITKDIESFWKDETIAAILQHDSPEIFLQSMKQNLLKDDCALLIRFCFILRITCQKPNSNLTEFLTLDQKSGILQTLFLVPYGKGWRALFNFIYEFKNELNKSIQNHIIELLSEWCGVINIYNDFPEESRVVGLLALWLLEPLKDAYRNEESRKKILGVLLNVSATIESEFNHLMVQDVFVSKVNPRRLGYVDQLISLALVGIHVPMLCKFSPNFIIKLAMHEWLLEKNEDDSWSKYRSKGPSESFGLDESRDFSPASGAKGPFLYLLKFHPKKGLDFILELCNLSAETYAQSDFANPSIEHLYVDEVTVKQVELKLNDETVIKQYASPHLWKGYRGVSTLPDVLQCALMALENWLIGYVSNCGEENEIEGIYNYILRNSNSVMTTSVLSSIAVGFPTKIGKSAFPILSNPDMYSLDLARMVQERGKNTLNWFGYYQNDVMREIYAEERKEAALRPWRRESLENLLIRLQFDSKLQEDVLKIIDQLKVEASARNEKNIRYLVHRVDSRTWDIINDEENDQIVFQTSSELPEDLKQEQQKVAEKSNANSSIFSLHLWAKQLFEENQFRQDYIASYKDGLEAAKQLLADLQSKKIHDFSEMGVGTITTVAAVCIRDDFHNLDQKDLEWCFNIILEAVVMHADVIDGSSQYDKTDNWGACACAFVLSKLFTLDLDVKEKDNLKFVLATALTHANVNVCVSAAKGVREFLWSIDSKLASYCLSGVVEYAKFRKEETDIHMLHYLQGQELKDIFENWKNQIANFRQRLIKGEYKLIVDEITLESHSSWYIHLPILMIPLSPKESQQINLVKKIINFVFDSEYKEYRSDDEKKITHDIEKHIQDSFIEQVIHSKNNNFMPFKELLITGCSRAPSFIYSVKLSFDVAAEKENDFDAIWSLWKVIEPELHKIALNDINDPYQGLQSDLNKLLRGELYADTRWQGHESDRKCMEWGAIHLLEFAKQSANNSHVFMALSSLIHNFYDLFFDKGIEILAEKFKANSELITKQVNTAFYLEMSIGRYLQVENRGMLSRRMYQICLVLLTGLVETGSARAYYLREHLVRSRKIAN</sequence>
<dbReference type="EMBL" id="CP061565">
    <property type="protein sequence ID" value="QNX10371.1"/>
    <property type="molecule type" value="Genomic_DNA"/>
</dbReference>
<evidence type="ECO:0008006" key="3">
    <source>
        <dbReference type="Google" id="ProtNLM"/>
    </source>
</evidence>
<dbReference type="InterPro" id="IPR027417">
    <property type="entry name" value="P-loop_NTPase"/>
</dbReference>
<reference evidence="2" key="1">
    <citation type="submission" date="2020-09" db="EMBL/GenBank/DDBJ databases">
        <title>Clinical and molecular characterization of Acinetobacter seifertii in Taiwan.</title>
        <authorList>
            <person name="Li L.-H."/>
            <person name="Yang Y.-S."/>
            <person name="Sun J.-R."/>
            <person name="Huang T.-W."/>
            <person name="Huang W.-C."/>
            <person name="Wang Y.-C."/>
            <person name="Kuo T.-H."/>
            <person name="Kuo S.-C."/>
            <person name="Chen T.-L."/>
        </authorList>
    </citation>
    <scope>NUCLEOTIDE SEQUENCE [LARGE SCALE GENOMIC DNA]</scope>
    <source>
        <strain evidence="2">AS72</strain>
    </source>
</reference>
<dbReference type="Gene3D" id="3.40.50.300">
    <property type="entry name" value="P-loop containing nucleotide triphosphate hydrolases"/>
    <property type="match status" value="1"/>
</dbReference>
<reference evidence="1 2" key="2">
    <citation type="submission" date="2020-09" db="EMBL/GenBank/DDBJ databases">
        <authorList>
            <person name="Chen F.-J."/>
            <person name="Lee Y.-T."/>
        </authorList>
    </citation>
    <scope>NUCLEOTIDE SEQUENCE [LARGE SCALE GENOMIC DNA]</scope>
    <source>
        <strain evidence="1 2">AS72</strain>
    </source>
</reference>
<proteinExistence type="predicted"/>
<evidence type="ECO:0000313" key="2">
    <source>
        <dbReference type="Proteomes" id="UP000516745"/>
    </source>
</evidence>